<comment type="catalytic activity">
    <reaction evidence="7 9">
        <text>UDP-alpha-D-glucose + 2 NAD(+) + H2O = UDP-alpha-D-glucuronate + 2 NADH + 3 H(+)</text>
        <dbReference type="Rhea" id="RHEA:23596"/>
        <dbReference type="ChEBI" id="CHEBI:15377"/>
        <dbReference type="ChEBI" id="CHEBI:15378"/>
        <dbReference type="ChEBI" id="CHEBI:57540"/>
        <dbReference type="ChEBI" id="CHEBI:57945"/>
        <dbReference type="ChEBI" id="CHEBI:58052"/>
        <dbReference type="ChEBI" id="CHEBI:58885"/>
        <dbReference type="EC" id="1.1.1.22"/>
    </reaction>
</comment>
<dbReference type="Pfam" id="PF03720">
    <property type="entry name" value="UDPG_MGDP_dh_C"/>
    <property type="match status" value="1"/>
</dbReference>
<feature type="binding site" evidence="11">
    <location>
        <position position="219"/>
    </location>
    <ligand>
        <name>substrate</name>
    </ligand>
</feature>
<evidence type="ECO:0000256" key="11">
    <source>
        <dbReference type="PIRSR" id="PIRSR500134-2"/>
    </source>
</evidence>
<dbReference type="PANTHER" id="PTHR43750:SF3">
    <property type="entry name" value="UDP-GLUCOSE 6-DEHYDROGENASE TUAD"/>
    <property type="match status" value="1"/>
</dbReference>
<dbReference type="InterPro" id="IPR014027">
    <property type="entry name" value="UDP-Glc/GDP-Man_DH_C"/>
</dbReference>
<proteinExistence type="inferred from homology"/>
<feature type="binding site" evidence="11">
    <location>
        <begin position="264"/>
        <end position="268"/>
    </location>
    <ligand>
        <name>substrate</name>
    </ligand>
</feature>
<dbReference type="EMBL" id="CZVW01000008">
    <property type="protein sequence ID" value="CUT00746.1"/>
    <property type="molecule type" value="Genomic_DNA"/>
</dbReference>
<dbReference type="GO" id="GO:0006065">
    <property type="term" value="P:UDP-glucuronate biosynthetic process"/>
    <property type="evidence" value="ECO:0007669"/>
    <property type="project" value="UniProtKB-UniPathway"/>
</dbReference>
<keyword evidence="5 9" id="KW-0560">Oxidoreductase</keyword>
<dbReference type="SUPFAM" id="SSF51735">
    <property type="entry name" value="NAD(P)-binding Rossmann-fold domains"/>
    <property type="match status" value="1"/>
</dbReference>
<dbReference type="Proteomes" id="UP000199197">
    <property type="component" value="Unassembled WGS sequence"/>
</dbReference>
<dbReference type="NCBIfam" id="TIGR03026">
    <property type="entry name" value="NDP-sugDHase"/>
    <property type="match status" value="1"/>
</dbReference>
<dbReference type="SUPFAM" id="SSF48179">
    <property type="entry name" value="6-phosphogluconate dehydrogenase C-terminal domain-like"/>
    <property type="match status" value="1"/>
</dbReference>
<evidence type="ECO:0000259" key="13">
    <source>
        <dbReference type="SMART" id="SM00984"/>
    </source>
</evidence>
<sequence>MNLSIIGTGYVGLVTGACFAETGNNVICMDIDTAKIKKLQKGIVPIYEPGLEELVKKNLDAGRLKFTTDLEYAIKNSEIIFLCLPTPPGKDGNADLGIVFSVVKDMAKILKNIARESKSVVNKIIVSKSTVPVGTADKIKEIIAKEIGKYCENLKFDVVSNPEFLKEGNAVQDFMFPDRVVIGVNNSDSETVMRELYEPFVRTGAPILVMDTRSAEMVKYAANAFLAMRISFMNEIANLCEKVGADVEKVRIAIGYDVRIGPKFLFPGVGWGGSCFPKDVKALIKMGEENGIEMRIVKSVYEVNERQRKIIVEKMKRHFGKDLKDKKIAIWGLSFKPKTDDMREAPSITIINELLKLGVKITAFDPVAIANAKKIFGNQIKFAKDQYEALKGADALVLVTEWQEFREPDFNYMKSLMRNHVIFDGRNIYNPEKLKKLGFTYYGIGR</sequence>
<dbReference type="AlphaFoldDB" id="A0A0P1MXT5"/>
<dbReference type="OrthoDB" id="9803238at2"/>
<organism evidence="14 15">
    <name type="scientific">Candidatus Chryseopegocella kryptomonas</name>
    <dbReference type="NCBI Taxonomy" id="1633643"/>
    <lineage>
        <taxon>Bacteria</taxon>
        <taxon>Pseudomonadati</taxon>
        <taxon>Candidatus Kryptoniota</taxon>
        <taxon>Candidatus Chryseopegocella</taxon>
    </lineage>
</organism>
<feature type="binding site" evidence="12">
    <location>
        <position position="86"/>
    </location>
    <ligand>
        <name>NAD(+)</name>
        <dbReference type="ChEBI" id="CHEBI:57540"/>
    </ligand>
</feature>
<evidence type="ECO:0000256" key="12">
    <source>
        <dbReference type="PIRSR" id="PIRSR500134-3"/>
    </source>
</evidence>
<reference evidence="15" key="1">
    <citation type="submission" date="2015-11" db="EMBL/GenBank/DDBJ databases">
        <authorList>
            <person name="Varghese N."/>
        </authorList>
    </citation>
    <scope>NUCLEOTIDE SEQUENCE [LARGE SCALE GENOMIC DNA]</scope>
    <source>
        <strain evidence="15">JGI-23</strain>
    </source>
</reference>
<dbReference type="InterPro" id="IPR036220">
    <property type="entry name" value="UDP-Glc/GDP-Man_DH_C_sf"/>
</dbReference>
<evidence type="ECO:0000256" key="3">
    <source>
        <dbReference type="ARBA" id="ARBA00012954"/>
    </source>
</evidence>
<feature type="binding site" evidence="12">
    <location>
        <position position="167"/>
    </location>
    <ligand>
        <name>NAD(+)</name>
        <dbReference type="ChEBI" id="CHEBI:57540"/>
    </ligand>
</feature>
<dbReference type="SUPFAM" id="SSF52413">
    <property type="entry name" value="UDP-glucose/GDP-mannose dehydrogenase C-terminal domain"/>
    <property type="match status" value="1"/>
</dbReference>
<feature type="binding site" evidence="12">
    <location>
        <position position="130"/>
    </location>
    <ligand>
        <name>NAD(+)</name>
        <dbReference type="ChEBI" id="CHEBI:57540"/>
    </ligand>
</feature>
<feature type="binding site" evidence="12">
    <location>
        <position position="35"/>
    </location>
    <ligand>
        <name>NAD(+)</name>
        <dbReference type="ChEBI" id="CHEBI:57540"/>
    </ligand>
</feature>
<keyword evidence="6 9" id="KW-0520">NAD</keyword>
<feature type="binding site" evidence="12">
    <location>
        <position position="278"/>
    </location>
    <ligand>
        <name>NAD(+)</name>
        <dbReference type="ChEBI" id="CHEBI:57540"/>
    </ligand>
</feature>
<feature type="domain" description="UDP-glucose/GDP-mannose dehydrogenase C-terminal" evidence="13">
    <location>
        <begin position="329"/>
        <end position="431"/>
    </location>
</feature>
<accession>A0A0P1MXT5</accession>
<protein>
    <recommendedName>
        <fullName evidence="4 9">UDP-glucose 6-dehydrogenase</fullName>
        <ecNumber evidence="3 9">1.1.1.22</ecNumber>
    </recommendedName>
</protein>
<feature type="active site" description="Nucleophile" evidence="10">
    <location>
        <position position="275"/>
    </location>
</feature>
<dbReference type="Pfam" id="PF03721">
    <property type="entry name" value="UDPG_MGDP_dh_N"/>
    <property type="match status" value="1"/>
</dbReference>
<evidence type="ECO:0000256" key="10">
    <source>
        <dbReference type="PIRSR" id="PIRSR500134-1"/>
    </source>
</evidence>
<dbReference type="InterPro" id="IPR028357">
    <property type="entry name" value="UDPglc_DH_bac"/>
</dbReference>
<feature type="binding site" evidence="11">
    <location>
        <position position="272"/>
    </location>
    <ligand>
        <name>substrate</name>
    </ligand>
</feature>
<gene>
    <name evidence="14" type="ORF">JGI23_00908</name>
</gene>
<evidence type="ECO:0000256" key="7">
    <source>
        <dbReference type="ARBA" id="ARBA00047473"/>
    </source>
</evidence>
<evidence type="ECO:0000256" key="6">
    <source>
        <dbReference type="ARBA" id="ARBA00023027"/>
    </source>
</evidence>
<evidence type="ECO:0000256" key="4">
    <source>
        <dbReference type="ARBA" id="ARBA00015132"/>
    </source>
</evidence>
<feature type="binding site" evidence="11">
    <location>
        <position position="336"/>
    </location>
    <ligand>
        <name>substrate</name>
    </ligand>
</feature>
<comment type="function">
    <text evidence="8">Catalyzes the conversion of UDP-glucose into UDP-glucuronate, one of the precursors of teichuronic acid.</text>
</comment>
<dbReference type="InterPro" id="IPR017476">
    <property type="entry name" value="UDP-Glc/GDP-Man"/>
</dbReference>
<feature type="binding site" evidence="12">
    <location>
        <position position="30"/>
    </location>
    <ligand>
        <name>NAD(+)</name>
        <dbReference type="ChEBI" id="CHEBI:57540"/>
    </ligand>
</feature>
<name>A0A0P1MXT5_9BACT</name>
<dbReference type="InterPro" id="IPR001732">
    <property type="entry name" value="UDP-Glc/GDP-Man_DH_N"/>
</dbReference>
<evidence type="ECO:0000256" key="9">
    <source>
        <dbReference type="PIRNR" id="PIRNR000124"/>
    </source>
</evidence>
<evidence type="ECO:0000256" key="2">
    <source>
        <dbReference type="ARBA" id="ARBA00006601"/>
    </source>
</evidence>
<comment type="similarity">
    <text evidence="2 9">Belongs to the UDP-glucose/GDP-mannose dehydrogenase family.</text>
</comment>
<dbReference type="InterPro" id="IPR008927">
    <property type="entry name" value="6-PGluconate_DH-like_C_sf"/>
</dbReference>
<feature type="binding site" evidence="12">
    <location>
        <position position="343"/>
    </location>
    <ligand>
        <name>NAD(+)</name>
        <dbReference type="ChEBI" id="CHEBI:57540"/>
    </ligand>
</feature>
<dbReference type="GO" id="GO:0003979">
    <property type="term" value="F:UDP-glucose 6-dehydrogenase activity"/>
    <property type="evidence" value="ECO:0007669"/>
    <property type="project" value="UniProtKB-EC"/>
</dbReference>
<comment type="pathway">
    <text evidence="1">Nucleotide-sugar biosynthesis; UDP-alpha-D-glucuronate biosynthesis; UDP-alpha-D-glucuronate from UDP-alpha-D-glucose: step 1/1.</text>
</comment>
<evidence type="ECO:0000313" key="14">
    <source>
        <dbReference type="EMBL" id="CUT00746.1"/>
    </source>
</evidence>
<dbReference type="PIRSF" id="PIRSF500134">
    <property type="entry name" value="UDPglc_DH_bac"/>
    <property type="match status" value="1"/>
</dbReference>
<dbReference type="PANTHER" id="PTHR43750">
    <property type="entry name" value="UDP-GLUCOSE 6-DEHYDROGENASE TUAD"/>
    <property type="match status" value="1"/>
</dbReference>
<feature type="binding site" evidence="11">
    <location>
        <begin position="164"/>
        <end position="167"/>
    </location>
    <ligand>
        <name>substrate</name>
    </ligand>
</feature>
<dbReference type="InterPro" id="IPR014026">
    <property type="entry name" value="UDP-Glc/GDP-Man_DH_dimer"/>
</dbReference>
<dbReference type="PIRSF" id="PIRSF000124">
    <property type="entry name" value="UDPglc_GDPman_dh"/>
    <property type="match status" value="1"/>
</dbReference>
<dbReference type="GO" id="GO:0051287">
    <property type="term" value="F:NAD binding"/>
    <property type="evidence" value="ECO:0007669"/>
    <property type="project" value="InterPro"/>
</dbReference>
<dbReference type="Gene3D" id="3.40.50.720">
    <property type="entry name" value="NAD(P)-binding Rossmann-like Domain"/>
    <property type="match status" value="2"/>
</dbReference>
<evidence type="ECO:0000313" key="15">
    <source>
        <dbReference type="Proteomes" id="UP000199197"/>
    </source>
</evidence>
<evidence type="ECO:0000256" key="8">
    <source>
        <dbReference type="ARBA" id="ARBA00053241"/>
    </source>
</evidence>
<dbReference type="GO" id="GO:0000271">
    <property type="term" value="P:polysaccharide biosynthetic process"/>
    <property type="evidence" value="ECO:0007669"/>
    <property type="project" value="InterPro"/>
</dbReference>
<dbReference type="UniPathway" id="UPA00038">
    <property type="reaction ID" value="UER00491"/>
</dbReference>
<dbReference type="EC" id="1.1.1.22" evidence="3 9"/>
<dbReference type="RefSeq" id="WP_092349170.1">
    <property type="nucleotide sequence ID" value="NZ_CZVW01000008.1"/>
</dbReference>
<dbReference type="Gene3D" id="1.20.5.100">
    <property type="entry name" value="Cytochrome c1, transmembrane anchor, C-terminal"/>
    <property type="match status" value="1"/>
</dbReference>
<dbReference type="Pfam" id="PF00984">
    <property type="entry name" value="UDPG_MGDP_dh"/>
    <property type="match status" value="1"/>
</dbReference>
<keyword evidence="15" id="KW-1185">Reference proteome</keyword>
<dbReference type="SMART" id="SM00984">
    <property type="entry name" value="UDPG_MGDP_dh_C"/>
    <property type="match status" value="1"/>
</dbReference>
<evidence type="ECO:0000256" key="1">
    <source>
        <dbReference type="ARBA" id="ARBA00004701"/>
    </source>
</evidence>
<dbReference type="FunFam" id="1.20.5.100:FF:000001">
    <property type="entry name" value="UDP-glucose 6-dehydrogenase"/>
    <property type="match status" value="1"/>
</dbReference>
<dbReference type="InterPro" id="IPR036291">
    <property type="entry name" value="NAD(P)-bd_dom_sf"/>
</dbReference>
<evidence type="ECO:0000256" key="5">
    <source>
        <dbReference type="ARBA" id="ARBA00023002"/>
    </source>
</evidence>